<sequence>MLTLVVRGLPPTATESAVLDLFASYGKVFGMKVNQDFFTGQLKGFAMIDMEGHEARAAIAGLNGRDFQGKTIYVDIDKGTKGKRGRR</sequence>
<dbReference type="SUPFAM" id="SSF54928">
    <property type="entry name" value="RNA-binding domain, RBD"/>
    <property type="match status" value="1"/>
</dbReference>
<name>A0ABY7GDG8_9GAMM</name>
<proteinExistence type="predicted"/>
<feature type="domain" description="RRM" evidence="1">
    <location>
        <begin position="2"/>
        <end position="79"/>
    </location>
</feature>
<evidence type="ECO:0000313" key="2">
    <source>
        <dbReference type="EMBL" id="WAR43022.1"/>
    </source>
</evidence>
<dbReference type="EMBL" id="CP113517">
    <property type="protein sequence ID" value="WAR43022.1"/>
    <property type="molecule type" value="Genomic_DNA"/>
</dbReference>
<dbReference type="Proteomes" id="UP001162780">
    <property type="component" value="Chromosome"/>
</dbReference>
<dbReference type="RefSeq" id="WP_255187998.1">
    <property type="nucleotide sequence ID" value="NZ_CP113517.1"/>
</dbReference>
<gene>
    <name evidence="2" type="ORF">NM686_011470</name>
</gene>
<evidence type="ECO:0000259" key="1">
    <source>
        <dbReference type="PROSITE" id="PS50102"/>
    </source>
</evidence>
<dbReference type="InterPro" id="IPR012677">
    <property type="entry name" value="Nucleotide-bd_a/b_plait_sf"/>
</dbReference>
<dbReference type="PANTHER" id="PTHR48034">
    <property type="entry name" value="TRANSFORMER-2 SEX-DETERMINING PROTEIN-RELATED"/>
    <property type="match status" value="1"/>
</dbReference>
<dbReference type="SMART" id="SM00360">
    <property type="entry name" value="RRM"/>
    <property type="match status" value="1"/>
</dbReference>
<dbReference type="InterPro" id="IPR035979">
    <property type="entry name" value="RBD_domain_sf"/>
</dbReference>
<keyword evidence="3" id="KW-1185">Reference proteome</keyword>
<protein>
    <submittedName>
        <fullName evidence="2">RNA-binding protein</fullName>
    </submittedName>
</protein>
<dbReference type="InterPro" id="IPR050441">
    <property type="entry name" value="RBM"/>
</dbReference>
<accession>A0ABY7GDG8</accession>
<dbReference type="InterPro" id="IPR000504">
    <property type="entry name" value="RRM_dom"/>
</dbReference>
<dbReference type="PROSITE" id="PS50102">
    <property type="entry name" value="RRM"/>
    <property type="match status" value="1"/>
</dbReference>
<dbReference type="Pfam" id="PF00076">
    <property type="entry name" value="RRM_1"/>
    <property type="match status" value="1"/>
</dbReference>
<evidence type="ECO:0000313" key="3">
    <source>
        <dbReference type="Proteomes" id="UP001162780"/>
    </source>
</evidence>
<dbReference type="Gene3D" id="3.30.70.330">
    <property type="match status" value="1"/>
</dbReference>
<reference evidence="2" key="1">
    <citation type="submission" date="2022-11" db="EMBL/GenBank/DDBJ databases">
        <title>Methylomonas rapida sp. nov., Carotenoid-Producing Obligate Methanotrophs with High Growth Characteristics and Biotechnological Potential.</title>
        <authorList>
            <person name="Tikhonova E.N."/>
            <person name="Suleimanov R.Z."/>
            <person name="Miroshnikov K."/>
            <person name="Oshkin I.Y."/>
            <person name="Belova S.E."/>
            <person name="Danilova O.V."/>
            <person name="Ashikhmin A."/>
            <person name="Konopkin A."/>
            <person name="But S.Y."/>
            <person name="Khmelenina V.N."/>
            <person name="Kuznetsov N."/>
            <person name="Pimenov N.V."/>
            <person name="Dedysh S.N."/>
        </authorList>
    </citation>
    <scope>NUCLEOTIDE SEQUENCE</scope>
    <source>
        <strain evidence="2">MP1</strain>
    </source>
</reference>
<organism evidence="2 3">
    <name type="scientific">Methylomonas rapida</name>
    <dbReference type="NCBI Taxonomy" id="2963939"/>
    <lineage>
        <taxon>Bacteria</taxon>
        <taxon>Pseudomonadati</taxon>
        <taxon>Pseudomonadota</taxon>
        <taxon>Gammaproteobacteria</taxon>
        <taxon>Methylococcales</taxon>
        <taxon>Methylococcaceae</taxon>
        <taxon>Methylomonas</taxon>
    </lineage>
</organism>